<evidence type="ECO:0000313" key="9">
    <source>
        <dbReference type="EMBL" id="QIK75469.1"/>
    </source>
</evidence>
<protein>
    <submittedName>
        <fullName evidence="9">MMPL family transporter</fullName>
    </submittedName>
</protein>
<evidence type="ECO:0000256" key="4">
    <source>
        <dbReference type="ARBA" id="ARBA00022692"/>
    </source>
</evidence>
<feature type="transmembrane region" description="Helical" evidence="7">
    <location>
        <begin position="552"/>
        <end position="573"/>
    </location>
</feature>
<dbReference type="InterPro" id="IPR050545">
    <property type="entry name" value="Mycobact_MmpL"/>
</dbReference>
<reference evidence="9 10" key="1">
    <citation type="submission" date="2020-03" db="EMBL/GenBank/DDBJ databases">
        <title>Nocardioides sp. nov., isolated from fish.</title>
        <authorList>
            <person name="Hyun D.-W."/>
            <person name="Bae J.-W."/>
        </authorList>
    </citation>
    <scope>NUCLEOTIDE SEQUENCE [LARGE SCALE GENOMIC DNA]</scope>
    <source>
        <strain evidence="9 10">HDW12A</strain>
    </source>
</reference>
<keyword evidence="3" id="KW-1003">Cell membrane</keyword>
<feature type="transmembrane region" description="Helical" evidence="7">
    <location>
        <begin position="213"/>
        <end position="236"/>
    </location>
</feature>
<keyword evidence="6 7" id="KW-0472">Membrane</keyword>
<feature type="transmembrane region" description="Helical" evidence="7">
    <location>
        <begin position="324"/>
        <end position="345"/>
    </location>
</feature>
<dbReference type="AlphaFoldDB" id="A0A6G7YFG5"/>
<feature type="transmembrane region" description="Helical" evidence="7">
    <location>
        <begin position="623"/>
        <end position="646"/>
    </location>
</feature>
<dbReference type="Pfam" id="PF03176">
    <property type="entry name" value="MMPL"/>
    <property type="match status" value="2"/>
</dbReference>
<evidence type="ECO:0000256" key="6">
    <source>
        <dbReference type="ARBA" id="ARBA00023136"/>
    </source>
</evidence>
<dbReference type="KEGG" id="npi:G7071_08480"/>
<gene>
    <name evidence="9" type="ORF">G7071_08480</name>
</gene>
<feature type="transmembrane region" description="Helical" evidence="7">
    <location>
        <begin position="291"/>
        <end position="312"/>
    </location>
</feature>
<evidence type="ECO:0000256" key="1">
    <source>
        <dbReference type="ARBA" id="ARBA00004651"/>
    </source>
</evidence>
<dbReference type="RefSeq" id="WP_166317354.1">
    <property type="nucleotide sequence ID" value="NZ_CP049866.1"/>
</dbReference>
<keyword evidence="10" id="KW-1185">Reference proteome</keyword>
<dbReference type="PANTHER" id="PTHR33406:SF6">
    <property type="entry name" value="MEMBRANE PROTEIN YDGH-RELATED"/>
    <property type="match status" value="1"/>
</dbReference>
<dbReference type="Gene3D" id="1.20.1640.10">
    <property type="entry name" value="Multidrug efflux transporter AcrB transmembrane domain"/>
    <property type="match status" value="2"/>
</dbReference>
<comment type="similarity">
    <text evidence="2">Belongs to the resistance-nodulation-cell division (RND) (TC 2.A.6) family. MmpL subfamily.</text>
</comment>
<evidence type="ECO:0000256" key="5">
    <source>
        <dbReference type="ARBA" id="ARBA00022989"/>
    </source>
</evidence>
<dbReference type="EMBL" id="CP049866">
    <property type="protein sequence ID" value="QIK75469.1"/>
    <property type="molecule type" value="Genomic_DNA"/>
</dbReference>
<feature type="transmembrane region" description="Helical" evidence="7">
    <location>
        <begin position="184"/>
        <end position="206"/>
    </location>
</feature>
<name>A0A6G7YFG5_9ACTN</name>
<feature type="transmembrane region" description="Helical" evidence="7">
    <location>
        <begin position="585"/>
        <end position="603"/>
    </location>
</feature>
<dbReference type="PROSITE" id="PS50156">
    <property type="entry name" value="SSD"/>
    <property type="match status" value="1"/>
</dbReference>
<dbReference type="InterPro" id="IPR004869">
    <property type="entry name" value="MMPL_dom"/>
</dbReference>
<evidence type="ECO:0000256" key="7">
    <source>
        <dbReference type="SAM" id="Phobius"/>
    </source>
</evidence>
<accession>A0A6G7YFG5</accession>
<organism evidence="9 10">
    <name type="scientific">Nocardioides piscis</name>
    <dbReference type="NCBI Taxonomy" id="2714938"/>
    <lineage>
        <taxon>Bacteria</taxon>
        <taxon>Bacillati</taxon>
        <taxon>Actinomycetota</taxon>
        <taxon>Actinomycetes</taxon>
        <taxon>Propionibacteriales</taxon>
        <taxon>Nocardioidaceae</taxon>
        <taxon>Nocardioides</taxon>
    </lineage>
</organism>
<feature type="transmembrane region" description="Helical" evidence="7">
    <location>
        <begin position="383"/>
        <end position="401"/>
    </location>
</feature>
<proteinExistence type="inferred from homology"/>
<sequence length="715" mass="75605">MNRRLAGALTGRATKWAVLIVWLLIAAGSAGFAAKLTDVQNNEASSWLPESAESTRALAKLAPFQDPDSIPTLVVYERAGGLTEDDLAAIEVDASEFAELEGVAAPVEGRLPPIVSPALAAQAGFPAVSEDGEVAQTQITFDLGSEGWEKLPDIADELREIAAIDGGQVYIAGTGGQASDSAEAFGGIDSTLLFATLSVVIIILLFTYRSPVLWVLPIICAGVSLFSAQALIYFLAKYADLTVNGQSQAILTILVIGAGTDYALLLVARYREELRRHEDRHEAMSFALHRAAPAILASASTVVLGMLCLLFADMNSTAGLGPVAAIGITVTFVVMVTLLPALLVIAGRWVFWPRRATFGSAEPTQSGIWAKVGRAIAPRPRPVWVGTTILLAVACLGLLTLDTNGLTSEETYTTEFESVTGQQALVDHGLVDQSNKVLIVANADQADAVRDAATGIEGVEEPSPPVSKDGVAFIEATIDDDPSTRAAFETVERVRTAVHDVDGADALVGGGSAFFLDTLNASERDSIVIIPIILVVVLLILMALLRSILAPLILIATVVLSFGAALGLSSLLFKYVFGFAGADPSFPLFAFVFLVALGIDYNIFLMTRVREETMHLGTRRGSLVALTSTGGVITSAGLVLAATFLVLGTIPLVFLVELGVAVALGVILDTMIVRSVLVTAINMDLGGKIWWPSKLDRDDHRLTPEEIEAPIETVH</sequence>
<evidence type="ECO:0000259" key="8">
    <source>
        <dbReference type="PROSITE" id="PS50156"/>
    </source>
</evidence>
<keyword evidence="4 7" id="KW-0812">Transmembrane</keyword>
<feature type="transmembrane region" description="Helical" evidence="7">
    <location>
        <begin position="526"/>
        <end position="545"/>
    </location>
</feature>
<comment type="subcellular location">
    <subcellularLocation>
        <location evidence="1">Cell membrane</location>
        <topology evidence="1">Multi-pass membrane protein</topology>
    </subcellularLocation>
</comment>
<evidence type="ECO:0000256" key="3">
    <source>
        <dbReference type="ARBA" id="ARBA00022475"/>
    </source>
</evidence>
<evidence type="ECO:0000256" key="2">
    <source>
        <dbReference type="ARBA" id="ARBA00010157"/>
    </source>
</evidence>
<dbReference type="SUPFAM" id="SSF82866">
    <property type="entry name" value="Multidrug efflux transporter AcrB transmembrane domain"/>
    <property type="match status" value="2"/>
</dbReference>
<dbReference type="Proteomes" id="UP000502035">
    <property type="component" value="Chromosome"/>
</dbReference>
<dbReference type="GO" id="GO:0005886">
    <property type="term" value="C:plasma membrane"/>
    <property type="evidence" value="ECO:0007669"/>
    <property type="project" value="UniProtKB-SubCell"/>
</dbReference>
<keyword evidence="5 7" id="KW-1133">Transmembrane helix</keyword>
<evidence type="ECO:0000313" key="10">
    <source>
        <dbReference type="Proteomes" id="UP000502035"/>
    </source>
</evidence>
<dbReference type="InterPro" id="IPR000731">
    <property type="entry name" value="SSD"/>
</dbReference>
<dbReference type="PANTHER" id="PTHR33406">
    <property type="entry name" value="MEMBRANE PROTEIN MJ1562-RELATED"/>
    <property type="match status" value="1"/>
</dbReference>
<feature type="transmembrane region" description="Helical" evidence="7">
    <location>
        <begin position="652"/>
        <end position="673"/>
    </location>
</feature>
<feature type="transmembrane region" description="Helical" evidence="7">
    <location>
        <begin position="248"/>
        <end position="270"/>
    </location>
</feature>
<feature type="domain" description="SSD" evidence="8">
    <location>
        <begin position="213"/>
        <end position="345"/>
    </location>
</feature>